<dbReference type="PANTHER" id="PTHR37310:SF1">
    <property type="entry name" value="CYTOPLASMIC PROTEIN"/>
    <property type="match status" value="1"/>
</dbReference>
<organism evidence="1 2">
    <name type="scientific">Noviherbaspirillum autotrophicum</name>
    <dbReference type="NCBI Taxonomy" id="709839"/>
    <lineage>
        <taxon>Bacteria</taxon>
        <taxon>Pseudomonadati</taxon>
        <taxon>Pseudomonadota</taxon>
        <taxon>Betaproteobacteria</taxon>
        <taxon>Burkholderiales</taxon>
        <taxon>Oxalobacteraceae</taxon>
        <taxon>Noviherbaspirillum</taxon>
    </lineage>
</organism>
<comment type="caution">
    <text evidence="1">The sequence shown here is derived from an EMBL/GenBank/DDBJ whole genome shotgun (WGS) entry which is preliminary data.</text>
</comment>
<dbReference type="Pfam" id="PF03860">
    <property type="entry name" value="Csp"/>
    <property type="match status" value="1"/>
</dbReference>
<dbReference type="Gene3D" id="1.20.1270.360">
    <property type="match status" value="1"/>
</dbReference>
<dbReference type="STRING" id="709839.TSA66_02945"/>
<dbReference type="PANTHER" id="PTHR37310">
    <property type="entry name" value="CYTOPLASMIC PROTEIN-RELATED"/>
    <property type="match status" value="1"/>
</dbReference>
<gene>
    <name evidence="1" type="ORF">TSA66_02945</name>
</gene>
<sequence>MAHEQFQSCIDECNACADACDHCAAACLSEQDVKAMARCIKLDMDCAQICRLAAAYMARGSEFAGMVCNACAEICDACGEECGQHQMEHCQRCAQACRRCAEECRRMASGAMPGGAKGAGAMAAGHA</sequence>
<dbReference type="EMBL" id="JWJG01000028">
    <property type="protein sequence ID" value="KIF80002.1"/>
    <property type="molecule type" value="Genomic_DNA"/>
</dbReference>
<evidence type="ECO:0000313" key="1">
    <source>
        <dbReference type="EMBL" id="KIF80002.1"/>
    </source>
</evidence>
<reference evidence="1 2" key="1">
    <citation type="submission" date="2014-12" db="EMBL/GenBank/DDBJ databases">
        <title>Denitrispirillum autotrophicum gen. nov., sp. nov., Denitrifying, Facultatively Autotrophic Bacteria Isolated from Rice Paddy Soil.</title>
        <authorList>
            <person name="Ishii S."/>
            <person name="Ashida N."/>
            <person name="Ohno H."/>
            <person name="Otsuka S."/>
            <person name="Yokota A."/>
            <person name="Senoo K."/>
        </authorList>
    </citation>
    <scope>NUCLEOTIDE SEQUENCE [LARGE SCALE GENOMIC DNA]</scope>
    <source>
        <strain evidence="1 2">TSA66</strain>
    </source>
</reference>
<dbReference type="AlphaFoldDB" id="A0A0C1YHN5"/>
<evidence type="ECO:0000313" key="2">
    <source>
        <dbReference type="Proteomes" id="UP000031572"/>
    </source>
</evidence>
<proteinExistence type="predicted"/>
<dbReference type="Proteomes" id="UP000031572">
    <property type="component" value="Unassembled WGS sequence"/>
</dbReference>
<protein>
    <submittedName>
        <fullName evidence="1">Ferredoxin</fullName>
    </submittedName>
</protein>
<dbReference type="InterPro" id="IPR044543">
    <property type="entry name" value="YHJQ-like"/>
</dbReference>
<accession>A0A0C1YHN5</accession>
<dbReference type="RefSeq" id="WP_040038914.1">
    <property type="nucleotide sequence ID" value="NZ_JWJG01000028.1"/>
</dbReference>
<name>A0A0C1YHN5_9BURK</name>
<dbReference type="InterPro" id="IPR005560">
    <property type="entry name" value="Csp_YhjQ"/>
</dbReference>
<keyword evidence="2" id="KW-1185">Reference proteome</keyword>
<dbReference type="CDD" id="cd08026">
    <property type="entry name" value="DUF326"/>
    <property type="match status" value="1"/>
</dbReference>
<dbReference type="OrthoDB" id="5396211at2"/>